<feature type="signal peptide" evidence="1">
    <location>
        <begin position="1"/>
        <end position="24"/>
    </location>
</feature>
<comment type="caution">
    <text evidence="2">The sequence shown here is derived from an EMBL/GenBank/DDBJ whole genome shotgun (WGS) entry which is preliminary data.</text>
</comment>
<evidence type="ECO:0000256" key="1">
    <source>
        <dbReference type="SAM" id="SignalP"/>
    </source>
</evidence>
<dbReference type="OrthoDB" id="5450709at2"/>
<name>A0A558DLS2_9GAMM</name>
<organism evidence="2 3">
    <name type="scientific">Sedimenticola selenatireducens</name>
    <dbReference type="NCBI Taxonomy" id="191960"/>
    <lineage>
        <taxon>Bacteria</taxon>
        <taxon>Pseudomonadati</taxon>
        <taxon>Pseudomonadota</taxon>
        <taxon>Gammaproteobacteria</taxon>
        <taxon>Chromatiales</taxon>
        <taxon>Sedimenticolaceae</taxon>
        <taxon>Sedimenticola</taxon>
    </lineage>
</organism>
<dbReference type="RefSeq" id="WP_144360470.1">
    <property type="nucleotide sequence ID" value="NZ_VMNH01000031.1"/>
</dbReference>
<gene>
    <name evidence="2" type="ORF">FHP88_17915</name>
</gene>
<feature type="chain" id="PRO_5021911687" description="Transporter" evidence="1">
    <location>
        <begin position="25"/>
        <end position="384"/>
    </location>
</feature>
<protein>
    <recommendedName>
        <fullName evidence="4">Transporter</fullName>
    </recommendedName>
</protein>
<dbReference type="PROSITE" id="PS51257">
    <property type="entry name" value="PROKAR_LIPOPROTEIN"/>
    <property type="match status" value="1"/>
</dbReference>
<keyword evidence="3" id="KW-1185">Reference proteome</keyword>
<keyword evidence="1" id="KW-0732">Signal</keyword>
<dbReference type="AlphaFoldDB" id="A0A558DLS2"/>
<sequence>MKYCTTLISASIALACILPVQALAAGEDSEGRATFEQRAALSKRLKELRQLRKQLPIPVPSGLFGIYAFPEKGQGVAGINVQHHEFEGLIQGSDSVTAESVVTSAPNRFFGNVGQPPTLRVVPKSAKADVIFPFANFALNDQFALVALAPLIRKKTELETFAGGAGTTSLGTNTVTAEGLGDIKFGALYKAYNSADFKHNVIFDAVLSAPTGSITKEDYNLTPANTLVKTRLAYGMQLGSGTWDALLGAVYWGKEKQWGWGAQYLATIPLESENSEGWRNGNKHEGTAWVSYSWNPDWVSSVRLRGETQDEIHGIDPQIYGPGLGANPDNYGGERVEIGIGVNWMPAPANNLSLELLMPVYQNRNGVQAEHGYSLALSWRTGFF</sequence>
<evidence type="ECO:0000313" key="3">
    <source>
        <dbReference type="Proteomes" id="UP000316649"/>
    </source>
</evidence>
<evidence type="ECO:0000313" key="2">
    <source>
        <dbReference type="EMBL" id="TVO69531.1"/>
    </source>
</evidence>
<dbReference type="EMBL" id="VMNH01000031">
    <property type="protein sequence ID" value="TVO69531.1"/>
    <property type="molecule type" value="Genomic_DNA"/>
</dbReference>
<reference evidence="2 3" key="1">
    <citation type="submission" date="2019-07" db="EMBL/GenBank/DDBJ databases">
        <title>The pathways for chlorine oxyanion respiration interact through the shared metabolite chlorate.</title>
        <authorList>
            <person name="Barnum T.P."/>
            <person name="Cheng Y."/>
            <person name="Hill K.A."/>
            <person name="Lucas L.N."/>
            <person name="Carlson H.K."/>
            <person name="Coates J.D."/>
        </authorList>
    </citation>
    <scope>NUCLEOTIDE SEQUENCE [LARGE SCALE GENOMIC DNA]</scope>
    <source>
        <strain evidence="2 3">BK-1</strain>
    </source>
</reference>
<evidence type="ECO:0008006" key="4">
    <source>
        <dbReference type="Google" id="ProtNLM"/>
    </source>
</evidence>
<accession>A0A558DLS2</accession>
<proteinExistence type="predicted"/>
<dbReference type="Proteomes" id="UP000316649">
    <property type="component" value="Unassembled WGS sequence"/>
</dbReference>